<dbReference type="EMBL" id="MU005594">
    <property type="protein sequence ID" value="KAF2680920.1"/>
    <property type="molecule type" value="Genomic_DNA"/>
</dbReference>
<feature type="compositionally biased region" description="Basic and acidic residues" evidence="1">
    <location>
        <begin position="128"/>
        <end position="140"/>
    </location>
</feature>
<name>A0A6G1ISG6_9PLEO</name>
<reference evidence="3" key="1">
    <citation type="journal article" date="2020" name="Stud. Mycol.">
        <title>101 Dothideomycetes genomes: a test case for predicting lifestyles and emergence of pathogens.</title>
        <authorList>
            <person name="Haridas S."/>
            <person name="Albert R."/>
            <person name="Binder M."/>
            <person name="Bloem J."/>
            <person name="Labutti K."/>
            <person name="Salamov A."/>
            <person name="Andreopoulos B."/>
            <person name="Baker S."/>
            <person name="Barry K."/>
            <person name="Bills G."/>
            <person name="Bluhm B."/>
            <person name="Cannon C."/>
            <person name="Castanera R."/>
            <person name="Culley D."/>
            <person name="Daum C."/>
            <person name="Ezra D."/>
            <person name="Gonzalez J."/>
            <person name="Henrissat B."/>
            <person name="Kuo A."/>
            <person name="Liang C."/>
            <person name="Lipzen A."/>
            <person name="Lutzoni F."/>
            <person name="Magnuson J."/>
            <person name="Mondo S."/>
            <person name="Nolan M."/>
            <person name="Ohm R."/>
            <person name="Pangilinan J."/>
            <person name="Park H.-J."/>
            <person name="Ramirez L."/>
            <person name="Alfaro M."/>
            <person name="Sun H."/>
            <person name="Tritt A."/>
            <person name="Yoshinaga Y."/>
            <person name="Zwiers L.-H."/>
            <person name="Turgeon B."/>
            <person name="Goodwin S."/>
            <person name="Spatafora J."/>
            <person name="Crous P."/>
            <person name="Grigoriev I."/>
        </authorList>
    </citation>
    <scope>NUCLEOTIDE SEQUENCE</scope>
    <source>
        <strain evidence="3">CBS 122367</strain>
    </source>
</reference>
<organism evidence="3 4">
    <name type="scientific">Lentithecium fluviatile CBS 122367</name>
    <dbReference type="NCBI Taxonomy" id="1168545"/>
    <lineage>
        <taxon>Eukaryota</taxon>
        <taxon>Fungi</taxon>
        <taxon>Dikarya</taxon>
        <taxon>Ascomycota</taxon>
        <taxon>Pezizomycotina</taxon>
        <taxon>Dothideomycetes</taxon>
        <taxon>Pleosporomycetidae</taxon>
        <taxon>Pleosporales</taxon>
        <taxon>Massarineae</taxon>
        <taxon>Lentitheciaceae</taxon>
        <taxon>Lentithecium</taxon>
    </lineage>
</organism>
<dbReference type="Proteomes" id="UP000799291">
    <property type="component" value="Unassembled WGS sequence"/>
</dbReference>
<feature type="region of interest" description="Disordered" evidence="1">
    <location>
        <begin position="128"/>
        <end position="150"/>
    </location>
</feature>
<sequence length="220" mass="24227">MRVDANGASTGQLQSPGASHANGANGANIQTLLFNILTVVLAAATLAVACFHAFHQRRPNRGRDVDQETLMVRIDQHPPVNETRVDINPDGLELEELDLERNSQEDNEIGEPGVQREEIAVKEIDSAEVGPRELDARETETINSHSENTEPVLVRAVRSRSKGIEPGHREVRATRHTDSILENVAKHIEPTYEMRGEYLYAKLPEKGKGFVGGNSDEPTP</sequence>
<feature type="transmembrane region" description="Helical" evidence="2">
    <location>
        <begin position="32"/>
        <end position="54"/>
    </location>
</feature>
<protein>
    <submittedName>
        <fullName evidence="3">Uncharacterized protein</fullName>
    </submittedName>
</protein>
<proteinExistence type="predicted"/>
<keyword evidence="4" id="KW-1185">Reference proteome</keyword>
<keyword evidence="2" id="KW-1133">Transmembrane helix</keyword>
<gene>
    <name evidence="3" type="ORF">K458DRAFT_458027</name>
</gene>
<accession>A0A6G1ISG6</accession>
<dbReference type="AlphaFoldDB" id="A0A6G1ISG6"/>
<keyword evidence="2" id="KW-0812">Transmembrane</keyword>
<keyword evidence="2" id="KW-0472">Membrane</keyword>
<evidence type="ECO:0000313" key="4">
    <source>
        <dbReference type="Proteomes" id="UP000799291"/>
    </source>
</evidence>
<evidence type="ECO:0000313" key="3">
    <source>
        <dbReference type="EMBL" id="KAF2680920.1"/>
    </source>
</evidence>
<evidence type="ECO:0000256" key="1">
    <source>
        <dbReference type="SAM" id="MobiDB-lite"/>
    </source>
</evidence>
<evidence type="ECO:0000256" key="2">
    <source>
        <dbReference type="SAM" id="Phobius"/>
    </source>
</evidence>